<comment type="similarity">
    <text evidence="1">Belongs to the GeBP family.</text>
</comment>
<feature type="region of interest" description="Disordered" evidence="2">
    <location>
        <begin position="1"/>
        <end position="82"/>
    </location>
</feature>
<feature type="domain" description="Glabrous enhancer-binding protein-like DBD" evidence="3">
    <location>
        <begin position="150"/>
        <end position="246"/>
    </location>
</feature>
<evidence type="ECO:0000313" key="4">
    <source>
        <dbReference type="Proteomes" id="UP000827889"/>
    </source>
</evidence>
<feature type="region of interest" description="Disordered" evidence="2">
    <location>
        <begin position="254"/>
        <end position="316"/>
    </location>
</feature>
<dbReference type="InterPro" id="IPR053932">
    <property type="entry name" value="GeBP-like_DBD"/>
</dbReference>
<name>A0ABM3HR08_9MYRT</name>
<dbReference type="InterPro" id="IPR007592">
    <property type="entry name" value="GEBP"/>
</dbReference>
<feature type="compositionally biased region" description="Acidic residues" evidence="2">
    <location>
        <begin position="12"/>
        <end position="34"/>
    </location>
</feature>
<evidence type="ECO:0000313" key="5">
    <source>
        <dbReference type="RefSeq" id="XP_048139031.1"/>
    </source>
</evidence>
<dbReference type="Pfam" id="PF04504">
    <property type="entry name" value="GeBP-like_DBD"/>
    <property type="match status" value="1"/>
</dbReference>
<reference evidence="5" key="2">
    <citation type="submission" date="2025-08" db="UniProtKB">
        <authorList>
            <consortium name="RefSeq"/>
        </authorList>
    </citation>
    <scope>IDENTIFICATION</scope>
    <source>
        <tissue evidence="5">Leaf</tissue>
    </source>
</reference>
<feature type="region of interest" description="Disordered" evidence="2">
    <location>
        <begin position="92"/>
        <end position="111"/>
    </location>
</feature>
<dbReference type="PANTHER" id="PTHR31662:SF1">
    <property type="entry name" value="OS01G0249900 PROTEIN"/>
    <property type="match status" value="1"/>
</dbReference>
<evidence type="ECO:0000256" key="2">
    <source>
        <dbReference type="SAM" id="MobiDB-lite"/>
    </source>
</evidence>
<proteinExistence type="inferred from homology"/>
<keyword evidence="4" id="KW-1185">Reference proteome</keyword>
<dbReference type="GeneID" id="115743895"/>
<organism evidence="4 5">
    <name type="scientific">Rhodamnia argentea</name>
    <dbReference type="NCBI Taxonomy" id="178133"/>
    <lineage>
        <taxon>Eukaryota</taxon>
        <taxon>Viridiplantae</taxon>
        <taxon>Streptophyta</taxon>
        <taxon>Embryophyta</taxon>
        <taxon>Tracheophyta</taxon>
        <taxon>Spermatophyta</taxon>
        <taxon>Magnoliopsida</taxon>
        <taxon>eudicotyledons</taxon>
        <taxon>Gunneridae</taxon>
        <taxon>Pentapetalae</taxon>
        <taxon>rosids</taxon>
        <taxon>malvids</taxon>
        <taxon>Myrtales</taxon>
        <taxon>Myrtaceae</taxon>
        <taxon>Myrtoideae</taxon>
        <taxon>Myrteae</taxon>
        <taxon>Australasian group</taxon>
        <taxon>Rhodamnia</taxon>
    </lineage>
</organism>
<protein>
    <submittedName>
        <fullName evidence="5">Probable transcription factor At3g04930</fullName>
    </submittedName>
</protein>
<feature type="compositionally biased region" description="Polar residues" evidence="2">
    <location>
        <begin position="272"/>
        <end position="285"/>
    </location>
</feature>
<feature type="compositionally biased region" description="Acidic residues" evidence="2">
    <location>
        <begin position="45"/>
        <end position="59"/>
    </location>
</feature>
<evidence type="ECO:0000259" key="3">
    <source>
        <dbReference type="Pfam" id="PF04504"/>
    </source>
</evidence>
<dbReference type="RefSeq" id="XP_048139031.1">
    <property type="nucleotide sequence ID" value="XM_048283074.1"/>
</dbReference>
<dbReference type="PANTHER" id="PTHR31662">
    <property type="entry name" value="BNAANNG10740D PROTEIN-RELATED"/>
    <property type="match status" value="1"/>
</dbReference>
<gene>
    <name evidence="5" type="primary">LOC115743895</name>
</gene>
<dbReference type="Proteomes" id="UP000827889">
    <property type="component" value="Chromosome 1"/>
</dbReference>
<evidence type="ECO:0000256" key="1">
    <source>
        <dbReference type="ARBA" id="ARBA00010820"/>
    </source>
</evidence>
<accession>A0ABM3HR08</accession>
<feature type="compositionally biased region" description="Low complexity" evidence="2">
    <location>
        <begin position="60"/>
        <end position="82"/>
    </location>
</feature>
<sequence>MASEQDGAAVFPDEEDLEDDDDSQDDDDDDDEELLPNHAVLPCVVDDDDDDDDVFDDDANSASTSSSLPTATPLDPALPPSSAAVTVAVPAPIRPDPLPVVPPVPPSSSSSAAVSIAAPAASPVPPIVGTISPSELKRPSPAVTVAKPLFQRLWTDEDEIELLRGFLDYTTQRGGAPSGGHHDTAAFYDQIKSKLQLDFNKNQLVEKLRRLKKKYRNVISRMSSGKDFSFKSPHDQATFEISRRIWTNVAAAAAATPGSNNDHIDDDDDNTLRNPSFNNHLFSTPNPNPFFDPTSTPTKSRKRQRPSQPQPHPQQVQVQLQHVKVEERNLGVDGPTVSNNANPNLNLNMNASANVNANPNVAGVIEDTVRSCLSPLFKELLSGATMGGGFGGGGSRGGFGYIAAALNPMPFSYGVGFGVGSTAEMADERWRKQQIMELEVYSKRLELVQDHIKATIEELRSSGGG</sequence>
<feature type="compositionally biased region" description="Pro residues" evidence="2">
    <location>
        <begin position="92"/>
        <end position="106"/>
    </location>
</feature>
<reference evidence="4" key="1">
    <citation type="submission" date="2025-05" db="UniProtKB">
        <authorList>
            <consortium name="RefSeq"/>
        </authorList>
    </citation>
    <scope>NUCLEOTIDE SEQUENCE [LARGE SCALE GENOMIC DNA]</scope>
</reference>